<evidence type="ECO:0000256" key="4">
    <source>
        <dbReference type="ARBA" id="ARBA00022833"/>
    </source>
</evidence>
<accession>A0A5J5BBB6</accession>
<dbReference type="PANTHER" id="PTHR11477">
    <property type="entry name" value="TRANSCRIPTION FACTOR S-II ZINC FINGER DOMAIN-CONTAINING PROTEIN"/>
    <property type="match status" value="1"/>
</dbReference>
<dbReference type="InterPro" id="IPR001222">
    <property type="entry name" value="Znf_TFIIS"/>
</dbReference>
<proteinExistence type="inferred from homology"/>
<keyword evidence="5 7" id="KW-0539">Nucleus</keyword>
<dbReference type="PANTHER" id="PTHR11477:SF0">
    <property type="entry name" value="IP08861P-RELATED"/>
    <property type="match status" value="1"/>
</dbReference>
<evidence type="ECO:0000259" key="10">
    <source>
        <dbReference type="PROSITE" id="PS51319"/>
    </source>
</evidence>
<keyword evidence="13" id="KW-1185">Reference proteome</keyword>
<gene>
    <name evidence="12" type="ORF">F0562_026398</name>
</gene>
<feature type="domain" description="TFIIS N-terminal" evidence="10">
    <location>
        <begin position="10"/>
        <end position="87"/>
    </location>
</feature>
<dbReference type="CDD" id="cd13749">
    <property type="entry name" value="Zn-ribbon_TFIIS"/>
    <property type="match status" value="1"/>
</dbReference>
<evidence type="ECO:0000256" key="7">
    <source>
        <dbReference type="PROSITE-ProRule" id="PRU00649"/>
    </source>
</evidence>
<evidence type="ECO:0000256" key="3">
    <source>
        <dbReference type="ARBA" id="ARBA00022771"/>
    </source>
</evidence>
<sequence>MEKELIKLFEAVKKAADGARDGGDLSREEDRCVDALKRLEKFPVNYDVLVSTKVGKSLRRLTKHPRKKIQDLASKVVEMWKKIAIEGIKNNRNMRLGKKDSSKSEPEEAEKIDLHSGKVMKSETILVQNVCAVNIGPIRTPVAPPKLASVVKCKDDSRNKIRELLSEALCKVSSETNEDEVNACDPFGVAVEVESAMFKYWGRFNGVHKLEYRSVMFNIKDPRNPDFRRKVLLGHVKPEGIPKMTPAEMASNQRQSENEKLKEKALFECQRGESQEATTNEFRCGRCGKNETTYHQMQTRSADEPMTTYVTCVNCNNHWRF</sequence>
<dbReference type="SUPFAM" id="SSF47676">
    <property type="entry name" value="Conserved domain common to transcription factors TFIIS, elongin A, CRSP70"/>
    <property type="match status" value="1"/>
</dbReference>
<dbReference type="SMART" id="SM00510">
    <property type="entry name" value="TFS2M"/>
    <property type="match status" value="1"/>
</dbReference>
<dbReference type="InterPro" id="IPR003617">
    <property type="entry name" value="TFIIS/CRSP70_N_sub"/>
</dbReference>
<dbReference type="Gene3D" id="1.20.930.10">
    <property type="entry name" value="Conserved domain common to transcription factors TFIIS, elongin A, CRSP70"/>
    <property type="match status" value="1"/>
</dbReference>
<comment type="subcellular location">
    <subcellularLocation>
        <location evidence="1 7 8">Nucleus</location>
    </subcellularLocation>
</comment>
<evidence type="ECO:0000259" key="9">
    <source>
        <dbReference type="PROSITE" id="PS51133"/>
    </source>
</evidence>
<comment type="similarity">
    <text evidence="8">Belongs to the TFS-II family.</text>
</comment>
<dbReference type="AlphaFoldDB" id="A0A5J5BBB6"/>
<dbReference type="InterPro" id="IPR003618">
    <property type="entry name" value="TFIIS_cen_dom"/>
</dbReference>
<evidence type="ECO:0000313" key="13">
    <source>
        <dbReference type="Proteomes" id="UP000325577"/>
    </source>
</evidence>
<dbReference type="InterPro" id="IPR006289">
    <property type="entry name" value="TFSII"/>
</dbReference>
<feature type="domain" description="TFIIS central" evidence="11">
    <location>
        <begin position="157"/>
        <end position="277"/>
    </location>
</feature>
<dbReference type="InterPro" id="IPR035100">
    <property type="entry name" value="TF_IIS-typ"/>
</dbReference>
<dbReference type="Pfam" id="PF08711">
    <property type="entry name" value="Med26"/>
    <property type="match status" value="1"/>
</dbReference>
<dbReference type="PROSITE" id="PS51133">
    <property type="entry name" value="ZF_TFIIS_2"/>
    <property type="match status" value="1"/>
</dbReference>
<reference evidence="12 13" key="1">
    <citation type="submission" date="2019-09" db="EMBL/GenBank/DDBJ databases">
        <title>A chromosome-level genome assembly of the Chinese tupelo Nyssa sinensis.</title>
        <authorList>
            <person name="Yang X."/>
            <person name="Kang M."/>
            <person name="Yang Y."/>
            <person name="Xiong H."/>
            <person name="Wang M."/>
            <person name="Zhang Z."/>
            <person name="Wang Z."/>
            <person name="Wu H."/>
            <person name="Ma T."/>
            <person name="Liu J."/>
            <person name="Xi Z."/>
        </authorList>
    </citation>
    <scope>NUCLEOTIDE SEQUENCE [LARGE SCALE GENOMIC DNA]</scope>
    <source>
        <strain evidence="12">J267</strain>
        <tissue evidence="12">Leaf</tissue>
    </source>
</reference>
<dbReference type="InterPro" id="IPR035441">
    <property type="entry name" value="TFIIS/LEDGF_dom_sf"/>
</dbReference>
<dbReference type="PIRSF" id="PIRSF006704">
    <property type="entry name" value="TF_IIS"/>
    <property type="match status" value="1"/>
</dbReference>
<name>A0A5J5BBB6_9ASTE</name>
<evidence type="ECO:0000256" key="2">
    <source>
        <dbReference type="ARBA" id="ARBA00022723"/>
    </source>
</evidence>
<dbReference type="InterPro" id="IPR017923">
    <property type="entry name" value="TFIIS_N"/>
</dbReference>
<dbReference type="Gene3D" id="1.10.472.30">
    <property type="entry name" value="Transcription elongation factor S-II, central domain"/>
    <property type="match status" value="1"/>
</dbReference>
<protein>
    <recommendedName>
        <fullName evidence="8">Transcription elongation factor</fullName>
    </recommendedName>
</protein>
<evidence type="ECO:0000256" key="8">
    <source>
        <dbReference type="RuleBase" id="RU368078"/>
    </source>
</evidence>
<dbReference type="NCBIfam" id="TIGR01385">
    <property type="entry name" value="TFSII"/>
    <property type="match status" value="1"/>
</dbReference>
<keyword evidence="8" id="KW-0238">DNA-binding</keyword>
<dbReference type="Gene3D" id="2.20.25.10">
    <property type="match status" value="1"/>
</dbReference>
<keyword evidence="2 8" id="KW-0479">Metal-binding</keyword>
<evidence type="ECO:0000256" key="6">
    <source>
        <dbReference type="PROSITE-ProRule" id="PRU00472"/>
    </source>
</evidence>
<keyword evidence="8" id="KW-0804">Transcription</keyword>
<dbReference type="SUPFAM" id="SSF57783">
    <property type="entry name" value="Zinc beta-ribbon"/>
    <property type="match status" value="1"/>
</dbReference>
<dbReference type="SMART" id="SM00440">
    <property type="entry name" value="ZnF_C2C2"/>
    <property type="match status" value="1"/>
</dbReference>
<keyword evidence="4 8" id="KW-0862">Zinc</keyword>
<dbReference type="GO" id="GO:0006368">
    <property type="term" value="P:transcription elongation by RNA polymerase II"/>
    <property type="evidence" value="ECO:0007669"/>
    <property type="project" value="InterPro"/>
</dbReference>
<dbReference type="PROSITE" id="PS00466">
    <property type="entry name" value="ZF_TFIIS_1"/>
    <property type="match status" value="1"/>
</dbReference>
<evidence type="ECO:0000259" key="11">
    <source>
        <dbReference type="PROSITE" id="PS51321"/>
    </source>
</evidence>
<dbReference type="Pfam" id="PF07500">
    <property type="entry name" value="TFIIS_M"/>
    <property type="match status" value="1"/>
</dbReference>
<dbReference type="SUPFAM" id="SSF46942">
    <property type="entry name" value="Elongation factor TFIIS domain 2"/>
    <property type="match status" value="1"/>
</dbReference>
<keyword evidence="3 6" id="KW-0863">Zinc-finger</keyword>
<dbReference type="OrthoDB" id="44867at2759"/>
<dbReference type="CDD" id="cd00183">
    <property type="entry name" value="TFIIS_I"/>
    <property type="match status" value="1"/>
</dbReference>
<dbReference type="EMBL" id="CM018037">
    <property type="protein sequence ID" value="KAA8539706.1"/>
    <property type="molecule type" value="Genomic_DNA"/>
</dbReference>
<feature type="domain" description="TFIIS-type" evidence="9">
    <location>
        <begin position="280"/>
        <end position="320"/>
    </location>
</feature>
<dbReference type="SMART" id="SM00509">
    <property type="entry name" value="TFS2N"/>
    <property type="match status" value="1"/>
</dbReference>
<dbReference type="Proteomes" id="UP000325577">
    <property type="component" value="Linkage Group LG14"/>
</dbReference>
<dbReference type="Pfam" id="PF01096">
    <property type="entry name" value="Zn_ribbon_TFIIS"/>
    <property type="match status" value="1"/>
</dbReference>
<evidence type="ECO:0000256" key="5">
    <source>
        <dbReference type="ARBA" id="ARBA00023242"/>
    </source>
</evidence>
<dbReference type="GO" id="GO:0003677">
    <property type="term" value="F:DNA binding"/>
    <property type="evidence" value="ECO:0007669"/>
    <property type="project" value="UniProtKB-KW"/>
</dbReference>
<dbReference type="GO" id="GO:0005634">
    <property type="term" value="C:nucleus"/>
    <property type="evidence" value="ECO:0007669"/>
    <property type="project" value="UniProtKB-SubCell"/>
</dbReference>
<dbReference type="PROSITE" id="PS51321">
    <property type="entry name" value="TFIIS_CENTRAL"/>
    <property type="match status" value="1"/>
</dbReference>
<keyword evidence="8" id="KW-0805">Transcription regulation</keyword>
<evidence type="ECO:0000313" key="12">
    <source>
        <dbReference type="EMBL" id="KAA8539706.1"/>
    </source>
</evidence>
<dbReference type="GO" id="GO:0008270">
    <property type="term" value="F:zinc ion binding"/>
    <property type="evidence" value="ECO:0007669"/>
    <property type="project" value="UniProtKB-UniRule"/>
</dbReference>
<evidence type="ECO:0000256" key="1">
    <source>
        <dbReference type="ARBA" id="ARBA00004123"/>
    </source>
</evidence>
<dbReference type="InterPro" id="IPR036575">
    <property type="entry name" value="TFIIS_cen_dom_sf"/>
</dbReference>
<dbReference type="PROSITE" id="PS51319">
    <property type="entry name" value="TFIIS_N"/>
    <property type="match status" value="1"/>
</dbReference>
<comment type="function">
    <text evidence="8">Necessary for efficient RNA polymerase II transcription elongation past template-encoded arresting sites.</text>
</comment>
<organism evidence="12 13">
    <name type="scientific">Nyssa sinensis</name>
    <dbReference type="NCBI Taxonomy" id="561372"/>
    <lineage>
        <taxon>Eukaryota</taxon>
        <taxon>Viridiplantae</taxon>
        <taxon>Streptophyta</taxon>
        <taxon>Embryophyta</taxon>
        <taxon>Tracheophyta</taxon>
        <taxon>Spermatophyta</taxon>
        <taxon>Magnoliopsida</taxon>
        <taxon>eudicotyledons</taxon>
        <taxon>Gunneridae</taxon>
        <taxon>Pentapetalae</taxon>
        <taxon>asterids</taxon>
        <taxon>Cornales</taxon>
        <taxon>Nyssaceae</taxon>
        <taxon>Nyssa</taxon>
    </lineage>
</organism>